<dbReference type="InterPro" id="IPR000889">
    <property type="entry name" value="Glutathione_peroxidase"/>
</dbReference>
<dbReference type="PROSITE" id="PS00460">
    <property type="entry name" value="GLUTATHIONE_PEROXID_1"/>
    <property type="match status" value="1"/>
</dbReference>
<evidence type="ECO:0000256" key="2">
    <source>
        <dbReference type="ARBA" id="ARBA00022559"/>
    </source>
</evidence>
<reference evidence="7" key="1">
    <citation type="submission" date="2020-05" db="EMBL/GenBank/DDBJ databases">
        <title>Phylogenomic resolution of chytrid fungi.</title>
        <authorList>
            <person name="Stajich J.E."/>
            <person name="Amses K."/>
            <person name="Simmons R."/>
            <person name="Seto K."/>
            <person name="Myers J."/>
            <person name="Bonds A."/>
            <person name="Quandt C.A."/>
            <person name="Barry K."/>
            <person name="Liu P."/>
            <person name="Grigoriev I."/>
            <person name="Longcore J.E."/>
            <person name="James T.Y."/>
        </authorList>
    </citation>
    <scope>NUCLEOTIDE SEQUENCE</scope>
    <source>
        <strain evidence="7">JEL0513</strain>
    </source>
</reference>
<comment type="caution">
    <text evidence="7">The sequence shown here is derived from an EMBL/GenBank/DDBJ whole genome shotgun (WGS) entry which is preliminary data.</text>
</comment>
<dbReference type="GO" id="GO:0034599">
    <property type="term" value="P:cellular response to oxidative stress"/>
    <property type="evidence" value="ECO:0007669"/>
    <property type="project" value="TreeGrafter"/>
</dbReference>
<proteinExistence type="inferred from homology"/>
<evidence type="ECO:0000256" key="1">
    <source>
        <dbReference type="ARBA" id="ARBA00006926"/>
    </source>
</evidence>
<keyword evidence="2 6" id="KW-0575">Peroxidase</keyword>
<dbReference type="PANTHER" id="PTHR11592:SF78">
    <property type="entry name" value="GLUTATHIONE PEROXIDASE"/>
    <property type="match status" value="1"/>
</dbReference>
<dbReference type="Proteomes" id="UP001211907">
    <property type="component" value="Unassembled WGS sequence"/>
</dbReference>
<feature type="non-terminal residue" evidence="7">
    <location>
        <position position="1"/>
    </location>
</feature>
<comment type="similarity">
    <text evidence="1 6">Belongs to the glutathione peroxidase family.</text>
</comment>
<evidence type="ECO:0000256" key="3">
    <source>
        <dbReference type="ARBA" id="ARBA00023002"/>
    </source>
</evidence>
<dbReference type="InterPro" id="IPR036249">
    <property type="entry name" value="Thioredoxin-like_sf"/>
</dbReference>
<accession>A0AAD5SXA5</accession>
<dbReference type="InterPro" id="IPR029760">
    <property type="entry name" value="GPX_CS"/>
</dbReference>
<keyword evidence="8" id="KW-1185">Reference proteome</keyword>
<dbReference type="CDD" id="cd00340">
    <property type="entry name" value="GSH_Peroxidase"/>
    <property type="match status" value="1"/>
</dbReference>
<dbReference type="InterPro" id="IPR029759">
    <property type="entry name" value="GPX_AS"/>
</dbReference>
<gene>
    <name evidence="7" type="ORF">HK100_001214</name>
</gene>
<evidence type="ECO:0000256" key="6">
    <source>
        <dbReference type="RuleBase" id="RU000499"/>
    </source>
</evidence>
<organism evidence="7 8">
    <name type="scientific">Physocladia obscura</name>
    <dbReference type="NCBI Taxonomy" id="109957"/>
    <lineage>
        <taxon>Eukaryota</taxon>
        <taxon>Fungi</taxon>
        <taxon>Fungi incertae sedis</taxon>
        <taxon>Chytridiomycota</taxon>
        <taxon>Chytridiomycota incertae sedis</taxon>
        <taxon>Chytridiomycetes</taxon>
        <taxon>Chytridiales</taxon>
        <taxon>Chytriomycetaceae</taxon>
        <taxon>Physocladia</taxon>
    </lineage>
</organism>
<name>A0AAD5SXA5_9FUNG</name>
<dbReference type="PANTHER" id="PTHR11592">
    <property type="entry name" value="GLUTATHIONE PEROXIDASE"/>
    <property type="match status" value="1"/>
</dbReference>
<dbReference type="PIRSF" id="PIRSF000303">
    <property type="entry name" value="Glutathion_perox"/>
    <property type="match status" value="1"/>
</dbReference>
<dbReference type="EMBL" id="JADGJH010001264">
    <property type="protein sequence ID" value="KAJ3115872.1"/>
    <property type="molecule type" value="Genomic_DNA"/>
</dbReference>
<protein>
    <recommendedName>
        <fullName evidence="6">Glutathione peroxidase</fullName>
    </recommendedName>
</protein>
<evidence type="ECO:0000256" key="4">
    <source>
        <dbReference type="ARBA" id="ARBA00049091"/>
    </source>
</evidence>
<sequence>IPKLGGKGILNFADFKGKPVLLVNVASKCGFTSHYRGLEELHRKYGPKGLVVIGFPCNQFGGQEPGTDQEIAQFCSNTYNVSFDLTAKINVNGPAADPVYQFLKNATDGKDIAWNFTKFLVSRDANSVSRFDFRVKPADLEDPIAKMLLEKARL</sequence>
<keyword evidence="3 6" id="KW-0560">Oxidoreductase</keyword>
<dbReference type="Gene3D" id="3.40.30.10">
    <property type="entry name" value="Glutaredoxin"/>
    <property type="match status" value="1"/>
</dbReference>
<dbReference type="AlphaFoldDB" id="A0AAD5SXA5"/>
<dbReference type="PROSITE" id="PS51355">
    <property type="entry name" value="GLUTATHIONE_PEROXID_3"/>
    <property type="match status" value="1"/>
</dbReference>
<comment type="catalytic activity">
    <reaction evidence="4">
        <text>a hydroperoxide + [thioredoxin]-dithiol = an alcohol + [thioredoxin]-disulfide + H2O</text>
        <dbReference type="Rhea" id="RHEA:62620"/>
        <dbReference type="Rhea" id="RHEA-COMP:10698"/>
        <dbReference type="Rhea" id="RHEA-COMP:10700"/>
        <dbReference type="ChEBI" id="CHEBI:15377"/>
        <dbReference type="ChEBI" id="CHEBI:29950"/>
        <dbReference type="ChEBI" id="CHEBI:30879"/>
        <dbReference type="ChEBI" id="CHEBI:35924"/>
        <dbReference type="ChEBI" id="CHEBI:50058"/>
        <dbReference type="EC" id="1.11.1.24"/>
    </reaction>
</comment>
<evidence type="ECO:0000313" key="7">
    <source>
        <dbReference type="EMBL" id="KAJ3115872.1"/>
    </source>
</evidence>
<evidence type="ECO:0000256" key="5">
    <source>
        <dbReference type="PIRSR" id="PIRSR000303-1"/>
    </source>
</evidence>
<dbReference type="PRINTS" id="PR01011">
    <property type="entry name" value="GLUTPROXDASE"/>
</dbReference>
<dbReference type="PROSITE" id="PS00763">
    <property type="entry name" value="GLUTATHIONE_PEROXID_2"/>
    <property type="match status" value="1"/>
</dbReference>
<dbReference type="SUPFAM" id="SSF52833">
    <property type="entry name" value="Thioredoxin-like"/>
    <property type="match status" value="1"/>
</dbReference>
<dbReference type="Pfam" id="PF00255">
    <property type="entry name" value="GSHPx"/>
    <property type="match status" value="1"/>
</dbReference>
<evidence type="ECO:0000313" key="8">
    <source>
        <dbReference type="Proteomes" id="UP001211907"/>
    </source>
</evidence>
<dbReference type="GO" id="GO:0140824">
    <property type="term" value="F:thioredoxin-dependent peroxiredoxin activity"/>
    <property type="evidence" value="ECO:0007669"/>
    <property type="project" value="UniProtKB-EC"/>
</dbReference>
<feature type="active site" evidence="5">
    <location>
        <position position="29"/>
    </location>
</feature>